<evidence type="ECO:0000313" key="3">
    <source>
        <dbReference type="EMBL" id="MBE0456095.1"/>
    </source>
</evidence>
<dbReference type="Gene3D" id="1.50.10.10">
    <property type="match status" value="1"/>
</dbReference>
<evidence type="ECO:0000313" key="4">
    <source>
        <dbReference type="Proteomes" id="UP000707245"/>
    </source>
</evidence>
<dbReference type="PANTHER" id="PTHR23403:SF1">
    <property type="entry name" value="TREHALASE"/>
    <property type="match status" value="1"/>
</dbReference>
<keyword evidence="2" id="KW-0326">Glycosidase</keyword>
<reference evidence="3 4" key="1">
    <citation type="submission" date="2020-07" db="EMBL/GenBank/DDBJ databases">
        <title>Halophilic bacteria isolated from french cheeses.</title>
        <authorList>
            <person name="Kothe C.I."/>
            <person name="Farah-Kraiem B."/>
            <person name="Renault P."/>
            <person name="Dridi B."/>
        </authorList>
    </citation>
    <scope>NUCLEOTIDE SEQUENCE [LARGE SCALE GENOMIC DNA]</scope>
    <source>
        <strain evidence="3 4">FME14</strain>
    </source>
</reference>
<keyword evidence="1" id="KW-0378">Hydrolase</keyword>
<keyword evidence="4" id="KW-1185">Reference proteome</keyword>
<dbReference type="Proteomes" id="UP000707245">
    <property type="component" value="Unassembled WGS sequence"/>
</dbReference>
<dbReference type="PROSITE" id="PS00928">
    <property type="entry name" value="TREHALASE_2"/>
    <property type="match status" value="1"/>
</dbReference>
<accession>A0ABR9FGK5</accession>
<dbReference type="EMBL" id="RRZA01000002">
    <property type="protein sequence ID" value="MBE0456095.1"/>
    <property type="molecule type" value="Genomic_DNA"/>
</dbReference>
<dbReference type="RefSeq" id="WP_192540375.1">
    <property type="nucleotide sequence ID" value="NZ_JBQELX010000085.1"/>
</dbReference>
<gene>
    <name evidence="3" type="ORF">EI167_01250</name>
</gene>
<dbReference type="Pfam" id="PF01204">
    <property type="entry name" value="Trehalase"/>
    <property type="match status" value="1"/>
</dbReference>
<proteinExistence type="predicted"/>
<dbReference type="InterPro" id="IPR012341">
    <property type="entry name" value="6hp_glycosidase-like_sf"/>
</dbReference>
<evidence type="ECO:0008006" key="5">
    <source>
        <dbReference type="Google" id="ProtNLM"/>
    </source>
</evidence>
<organism evidence="3 4">
    <name type="scientific">Pseudoalteromonas prydzensis</name>
    <dbReference type="NCBI Taxonomy" id="182141"/>
    <lineage>
        <taxon>Bacteria</taxon>
        <taxon>Pseudomonadati</taxon>
        <taxon>Pseudomonadota</taxon>
        <taxon>Gammaproteobacteria</taxon>
        <taxon>Alteromonadales</taxon>
        <taxon>Pseudoalteromonadaceae</taxon>
        <taxon>Pseudoalteromonas</taxon>
    </lineage>
</organism>
<dbReference type="PRINTS" id="PR00744">
    <property type="entry name" value="GLHYDRLASE37"/>
</dbReference>
<name>A0ABR9FGK5_9GAMM</name>
<dbReference type="PANTHER" id="PTHR23403">
    <property type="entry name" value="TREHALASE"/>
    <property type="match status" value="1"/>
</dbReference>
<dbReference type="InterPro" id="IPR001661">
    <property type="entry name" value="Glyco_hydro_37"/>
</dbReference>
<sequence length="191" mass="21471">MGLKCASRDCQIVNDTNKQAYFELQAMRRKAAINKYLFSTEQAFFVDYNYKQGVQSNVLSLAGVVPLFVNCANEQQALQVSSKVMQDFLKPGGLVTTLHDTSQQWDSPNGWAPLQWFAVQGLRQYGFVADANTIISHWLQMIEARFKVDGCLLEKYNVCDLANQAGGGEYKVQQGFGWTNGVTSRFYNLAK</sequence>
<dbReference type="SUPFAM" id="SSF48208">
    <property type="entry name" value="Six-hairpin glycosidases"/>
    <property type="match status" value="1"/>
</dbReference>
<comment type="caution">
    <text evidence="3">The sequence shown here is derived from an EMBL/GenBank/DDBJ whole genome shotgun (WGS) entry which is preliminary data.</text>
</comment>
<protein>
    <recommendedName>
        <fullName evidence="5">Alpha,alpha-trehalase</fullName>
    </recommendedName>
</protein>
<evidence type="ECO:0000256" key="2">
    <source>
        <dbReference type="ARBA" id="ARBA00023295"/>
    </source>
</evidence>
<evidence type="ECO:0000256" key="1">
    <source>
        <dbReference type="ARBA" id="ARBA00022801"/>
    </source>
</evidence>
<dbReference type="InterPro" id="IPR008928">
    <property type="entry name" value="6-hairpin_glycosidase_sf"/>
</dbReference>
<dbReference type="InterPro" id="IPR018232">
    <property type="entry name" value="Glyco_hydro_37_CS"/>
</dbReference>